<dbReference type="Pfam" id="PF02815">
    <property type="entry name" value="MIR"/>
    <property type="match status" value="1"/>
</dbReference>
<keyword evidence="7 14" id="KW-0812">Transmembrane</keyword>
<sequence length="792" mass="90660">MTDIRHRKKGSVADPDESATSIGLFPTDKKRFDSDHLRAATLDNLNPIGKAISSDLYLAVDQSGNELVSNFALFFVTALAVLTRTWMLHYPGEVVFDEVHFGKFASYYLRREYFFDVHPPLGKMLLAGVGYIVGYDGHFLFDHIGDNYAENNVPYLALRLWCALCGAAVVPISYMTLREIGVSVMGAALGALLLVFDNALITQSRLILLDSMLMLFCTMCIYFWVKFYKQRHKVKMVGLFTMGAIGIATLFDLWEILDIDRGVTMRKVIKHFAARTLCLIIVPFGLYLLPFYIHFSILTKSGPGDAFMSMRFQEGLTNNNNTAGAIAVMYGANITLVHGSTNHYLHSHYHNYPLRYDDDRVSSQGQQVNAYAHSDVNSLWNMVPVDPDLYSLAKKYVPTKKEEERDIRYVRHNDIVRMYHVSTKAYLITHDVASPMTTTNMEMTVVRDAESERRYNETLWRVAIEDADPGDKLKSKKFLVKLINVIHNVALMTNKGALPDWGFKMQQTNGNKNIKDKSNIWRVDKVEHERIVNGTELGEETQKEKSGKPPLSFMAKFIELQVQMVAHNSKLTKPHPYSSPPSHWPFVVRGISFWEKKDGIRQIYLIGNPIVWWLSIASVLFYVILWVVDRICLRRGIDDFGHSARRWWDRAIGFLIIAWAMHWLPFFLMGRMLFLHHYLPAFIFSTMVFAAMFDFILRVAFSGSYIPIRSTSDGGDDKIIKSATKKQEKLTSIWFAQAATPGMVYYILALVIFCAFGYVFWDFSPFCYGSGFPSVEILRAHKWMTSWDLQYA</sequence>
<feature type="transmembrane region" description="Helical" evidence="14">
    <location>
        <begin position="207"/>
        <end position="225"/>
    </location>
</feature>
<dbReference type="CDD" id="cd23285">
    <property type="entry name" value="beta-trefoil_MIR_PMT4-like"/>
    <property type="match status" value="1"/>
</dbReference>
<dbReference type="Gene3D" id="2.80.10.50">
    <property type="match status" value="1"/>
</dbReference>
<comment type="catalytic activity">
    <reaction evidence="12 14">
        <text>a di-trans,poly-cis-dolichyl beta-D-mannosyl phosphate + L-threonyl-[protein] = 3-O-(alpha-D-mannosyl)-L-threonyl-[protein] + a di-trans,poly-cis-dolichyl phosphate + H(+)</text>
        <dbReference type="Rhea" id="RHEA:53396"/>
        <dbReference type="Rhea" id="RHEA-COMP:11060"/>
        <dbReference type="Rhea" id="RHEA-COMP:13547"/>
        <dbReference type="Rhea" id="RHEA-COMP:19498"/>
        <dbReference type="Rhea" id="RHEA-COMP:19501"/>
        <dbReference type="ChEBI" id="CHEBI:15378"/>
        <dbReference type="ChEBI" id="CHEBI:30013"/>
        <dbReference type="ChEBI" id="CHEBI:57683"/>
        <dbReference type="ChEBI" id="CHEBI:58211"/>
        <dbReference type="ChEBI" id="CHEBI:137323"/>
        <dbReference type="EC" id="2.4.1.109"/>
    </reaction>
</comment>
<keyword evidence="10 14" id="KW-1133">Transmembrane helix</keyword>
<dbReference type="GO" id="GO:0004169">
    <property type="term" value="F:dolichyl-phosphate-mannose-protein mannosyltransferase activity"/>
    <property type="evidence" value="ECO:0007669"/>
    <property type="project" value="UniProtKB-UniRule"/>
</dbReference>
<comment type="similarity">
    <text evidence="3 14">Belongs to the glycosyltransferase 39 family.</text>
</comment>
<evidence type="ECO:0000256" key="6">
    <source>
        <dbReference type="ARBA" id="ARBA00022679"/>
    </source>
</evidence>
<comment type="subcellular location">
    <subcellularLocation>
        <location evidence="1 14">Endoplasmic reticulum membrane</location>
        <topology evidence="1 14">Multi-pass membrane protein</topology>
    </subcellularLocation>
</comment>
<feature type="region of interest" description="Disordered" evidence="15">
    <location>
        <begin position="1"/>
        <end position="21"/>
    </location>
</feature>
<evidence type="ECO:0000256" key="15">
    <source>
        <dbReference type="SAM" id="MobiDB-lite"/>
    </source>
</evidence>
<reference evidence="17 18" key="2">
    <citation type="submission" date="2016-05" db="EMBL/GenBank/DDBJ databases">
        <title>Lineage-specific infection strategies underlie the spectrum of fungal disease in amphibians.</title>
        <authorList>
            <person name="Cuomo C.A."/>
            <person name="Farrer R.A."/>
            <person name="James T."/>
            <person name="Longcore J."/>
            <person name="Birren B."/>
        </authorList>
    </citation>
    <scope>NUCLEOTIDE SEQUENCE [LARGE SCALE GENOMIC DNA]</scope>
    <source>
        <strain evidence="17 18">JEL423</strain>
    </source>
</reference>
<dbReference type="Proteomes" id="UP000077115">
    <property type="component" value="Unassembled WGS sequence"/>
</dbReference>
<dbReference type="STRING" id="403673.A0A177WSH3"/>
<feature type="transmembrane region" description="Helical" evidence="14">
    <location>
        <begin position="121"/>
        <end position="141"/>
    </location>
</feature>
<keyword evidence="11 14" id="KW-0472">Membrane</keyword>
<dbReference type="AlphaFoldDB" id="A0A177WSH3"/>
<accession>A0A177WSH3</accession>
<keyword evidence="5 14" id="KW-0328">Glycosyltransferase</keyword>
<dbReference type="InterPro" id="IPR027005">
    <property type="entry name" value="PMT-like"/>
</dbReference>
<reference evidence="17 18" key="1">
    <citation type="submission" date="2006-10" db="EMBL/GenBank/DDBJ databases">
        <title>The Genome Sequence of Batrachochytrium dendrobatidis JEL423.</title>
        <authorList>
            <consortium name="The Broad Institute Genome Sequencing Platform"/>
            <person name="Birren B."/>
            <person name="Lander E."/>
            <person name="Galagan J."/>
            <person name="Cuomo C."/>
            <person name="Devon K."/>
            <person name="Jaffe D."/>
            <person name="Butler J."/>
            <person name="Alvarez P."/>
            <person name="Gnerre S."/>
            <person name="Grabherr M."/>
            <person name="Kleber M."/>
            <person name="Mauceli E."/>
            <person name="Brockman W."/>
            <person name="Young S."/>
            <person name="LaButti K."/>
            <person name="Sykes S."/>
            <person name="DeCaprio D."/>
            <person name="Crawford M."/>
            <person name="Koehrsen M."/>
            <person name="Engels R."/>
            <person name="Montgomery P."/>
            <person name="Pearson M."/>
            <person name="Howarth C."/>
            <person name="Larson L."/>
            <person name="White J."/>
            <person name="O'Leary S."/>
            <person name="Kodira C."/>
            <person name="Zeng Q."/>
            <person name="Yandava C."/>
            <person name="Alvarado L."/>
            <person name="Longcore J."/>
            <person name="James T."/>
        </authorList>
    </citation>
    <scope>NUCLEOTIDE SEQUENCE [LARGE SCALE GENOMIC DNA]</scope>
    <source>
        <strain evidence="17 18">JEL423</strain>
    </source>
</reference>
<keyword evidence="9 14" id="KW-0256">Endoplasmic reticulum</keyword>
<keyword evidence="8" id="KW-0677">Repeat</keyword>
<evidence type="ECO:0000256" key="3">
    <source>
        <dbReference type="ARBA" id="ARBA00007222"/>
    </source>
</evidence>
<dbReference type="Pfam" id="PF16192">
    <property type="entry name" value="PMT_4TMC"/>
    <property type="match status" value="1"/>
</dbReference>
<organism evidence="17 18">
    <name type="scientific">Batrachochytrium dendrobatidis (strain JEL423)</name>
    <dbReference type="NCBI Taxonomy" id="403673"/>
    <lineage>
        <taxon>Eukaryota</taxon>
        <taxon>Fungi</taxon>
        <taxon>Fungi incertae sedis</taxon>
        <taxon>Chytridiomycota</taxon>
        <taxon>Chytridiomycota incertae sedis</taxon>
        <taxon>Chytridiomycetes</taxon>
        <taxon>Rhizophydiales</taxon>
        <taxon>Rhizophydiales incertae sedis</taxon>
        <taxon>Batrachochytrium</taxon>
    </lineage>
</organism>
<feature type="transmembrane region" description="Helical" evidence="14">
    <location>
        <begin position="153"/>
        <end position="174"/>
    </location>
</feature>
<evidence type="ECO:0000256" key="5">
    <source>
        <dbReference type="ARBA" id="ARBA00022676"/>
    </source>
</evidence>
<evidence type="ECO:0000256" key="14">
    <source>
        <dbReference type="RuleBase" id="RU367007"/>
    </source>
</evidence>
<comment type="pathway">
    <text evidence="2 14">Protein modification; protein glycosylation.</text>
</comment>
<dbReference type="UniPathway" id="UPA00378"/>
<dbReference type="InterPro" id="IPR032421">
    <property type="entry name" value="PMT_4TMC"/>
</dbReference>
<evidence type="ECO:0000256" key="12">
    <source>
        <dbReference type="ARBA" id="ARBA00045085"/>
    </source>
</evidence>
<evidence type="ECO:0000256" key="1">
    <source>
        <dbReference type="ARBA" id="ARBA00004477"/>
    </source>
</evidence>
<gene>
    <name evidence="17" type="ORF">BDEG_25770</name>
</gene>
<evidence type="ECO:0000313" key="17">
    <source>
        <dbReference type="EMBL" id="OAJ42301.1"/>
    </source>
</evidence>
<evidence type="ECO:0000256" key="13">
    <source>
        <dbReference type="ARBA" id="ARBA00045102"/>
    </source>
</evidence>
<dbReference type="PANTHER" id="PTHR10050:SF51">
    <property type="entry name" value="PROTEIN O-MANNOSYL-TRANSFERASE 1"/>
    <property type="match status" value="1"/>
</dbReference>
<dbReference type="Pfam" id="PF02366">
    <property type="entry name" value="PMT"/>
    <property type="match status" value="2"/>
</dbReference>
<keyword evidence="6 14" id="KW-0808">Transferase</keyword>
<dbReference type="SUPFAM" id="SSF82109">
    <property type="entry name" value="MIR domain"/>
    <property type="match status" value="1"/>
</dbReference>
<dbReference type="OrthoDB" id="292747at2759"/>
<feature type="transmembrane region" description="Helical" evidence="14">
    <location>
        <begin position="180"/>
        <end position="200"/>
    </location>
</feature>
<feature type="domain" description="MIR" evidence="16">
    <location>
        <begin position="325"/>
        <end position="385"/>
    </location>
</feature>
<feature type="transmembrane region" description="Helical" evidence="14">
    <location>
        <begin position="648"/>
        <end position="666"/>
    </location>
</feature>
<evidence type="ECO:0000256" key="9">
    <source>
        <dbReference type="ARBA" id="ARBA00022824"/>
    </source>
</evidence>
<dbReference type="PROSITE" id="PS50919">
    <property type="entry name" value="MIR"/>
    <property type="match status" value="2"/>
</dbReference>
<feature type="transmembrane region" description="Helical" evidence="14">
    <location>
        <begin position="678"/>
        <end position="701"/>
    </location>
</feature>
<dbReference type="EC" id="2.4.1.109" evidence="4 14"/>
<evidence type="ECO:0000259" key="16">
    <source>
        <dbReference type="PROSITE" id="PS50919"/>
    </source>
</evidence>
<evidence type="ECO:0000256" key="7">
    <source>
        <dbReference type="ARBA" id="ARBA00022692"/>
    </source>
</evidence>
<evidence type="ECO:0000256" key="4">
    <source>
        <dbReference type="ARBA" id="ARBA00012839"/>
    </source>
</evidence>
<dbReference type="InterPro" id="IPR016093">
    <property type="entry name" value="MIR_motif"/>
</dbReference>
<dbReference type="GO" id="GO:0005789">
    <property type="term" value="C:endoplasmic reticulum membrane"/>
    <property type="evidence" value="ECO:0007669"/>
    <property type="project" value="UniProtKB-SubCell"/>
</dbReference>
<feature type="transmembrane region" description="Helical" evidence="14">
    <location>
        <begin position="743"/>
        <end position="761"/>
    </location>
</feature>
<comment type="catalytic activity">
    <reaction evidence="13 14">
        <text>a di-trans,poly-cis-dolichyl beta-D-mannosyl phosphate + L-seryl-[protein] = 3-O-(alpha-D-mannosyl)-L-seryl-[protein] + a di-trans,poly-cis-dolichyl phosphate + H(+)</text>
        <dbReference type="Rhea" id="RHEA:17377"/>
        <dbReference type="Rhea" id="RHEA-COMP:9863"/>
        <dbReference type="Rhea" id="RHEA-COMP:13546"/>
        <dbReference type="Rhea" id="RHEA-COMP:19498"/>
        <dbReference type="Rhea" id="RHEA-COMP:19501"/>
        <dbReference type="ChEBI" id="CHEBI:15378"/>
        <dbReference type="ChEBI" id="CHEBI:29999"/>
        <dbReference type="ChEBI" id="CHEBI:57683"/>
        <dbReference type="ChEBI" id="CHEBI:58211"/>
        <dbReference type="ChEBI" id="CHEBI:137321"/>
        <dbReference type="EC" id="2.4.1.109"/>
    </reaction>
</comment>
<feature type="compositionally biased region" description="Basic residues" evidence="15">
    <location>
        <begin position="1"/>
        <end position="10"/>
    </location>
</feature>
<evidence type="ECO:0000256" key="11">
    <source>
        <dbReference type="ARBA" id="ARBA00023136"/>
    </source>
</evidence>
<dbReference type="InterPro" id="IPR003342">
    <property type="entry name" value="ArnT-like_N"/>
</dbReference>
<evidence type="ECO:0000256" key="8">
    <source>
        <dbReference type="ARBA" id="ARBA00022737"/>
    </source>
</evidence>
<feature type="domain" description="MIR" evidence="16">
    <location>
        <begin position="407"/>
        <end position="465"/>
    </location>
</feature>
<name>A0A177WSH3_BATDL</name>
<dbReference type="PANTHER" id="PTHR10050">
    <property type="entry name" value="DOLICHYL-PHOSPHATE-MANNOSE--PROTEIN MANNOSYLTRANSFERASE"/>
    <property type="match status" value="1"/>
</dbReference>
<feature type="transmembrane region" description="Helical" evidence="14">
    <location>
        <begin position="610"/>
        <end position="628"/>
    </location>
</feature>
<dbReference type="EMBL" id="DS022307">
    <property type="protein sequence ID" value="OAJ42301.1"/>
    <property type="molecule type" value="Genomic_DNA"/>
</dbReference>
<proteinExistence type="inferred from homology"/>
<evidence type="ECO:0000256" key="10">
    <source>
        <dbReference type="ARBA" id="ARBA00022989"/>
    </source>
</evidence>
<protein>
    <recommendedName>
        <fullName evidence="4 14">Dolichyl-phosphate-mannose--protein mannosyltransferase</fullName>
        <ecNumber evidence="4 14">2.4.1.109</ecNumber>
    </recommendedName>
</protein>
<evidence type="ECO:0000256" key="2">
    <source>
        <dbReference type="ARBA" id="ARBA00004922"/>
    </source>
</evidence>
<comment type="function">
    <text evidence="14">Transfers mannose from Dol-P-mannose to Ser or Thr residues on proteins.</text>
</comment>
<evidence type="ECO:0000313" key="18">
    <source>
        <dbReference type="Proteomes" id="UP000077115"/>
    </source>
</evidence>
<dbReference type="eggNOG" id="KOG3359">
    <property type="taxonomic scope" value="Eukaryota"/>
</dbReference>
<dbReference type="InterPro" id="IPR036300">
    <property type="entry name" value="MIR_dom_sf"/>
</dbReference>
<feature type="transmembrane region" description="Helical" evidence="14">
    <location>
        <begin position="277"/>
        <end position="295"/>
    </location>
</feature>
<dbReference type="SMART" id="SM00472">
    <property type="entry name" value="MIR"/>
    <property type="match status" value="3"/>
</dbReference>
<dbReference type="VEuPathDB" id="FungiDB:BDEG_25770"/>